<dbReference type="AlphaFoldDB" id="A0AAW2TK42"/>
<name>A0AAW2TK42_SESRA</name>
<comment type="caution">
    <text evidence="2">The sequence shown here is derived from an EMBL/GenBank/DDBJ whole genome shotgun (WGS) entry which is preliminary data.</text>
</comment>
<evidence type="ECO:0000256" key="1">
    <source>
        <dbReference type="SAM" id="MobiDB-lite"/>
    </source>
</evidence>
<evidence type="ECO:0000313" key="2">
    <source>
        <dbReference type="EMBL" id="KAL0404523.1"/>
    </source>
</evidence>
<organism evidence="2">
    <name type="scientific">Sesamum radiatum</name>
    <name type="common">Black benniseed</name>
    <dbReference type="NCBI Taxonomy" id="300843"/>
    <lineage>
        <taxon>Eukaryota</taxon>
        <taxon>Viridiplantae</taxon>
        <taxon>Streptophyta</taxon>
        <taxon>Embryophyta</taxon>
        <taxon>Tracheophyta</taxon>
        <taxon>Spermatophyta</taxon>
        <taxon>Magnoliopsida</taxon>
        <taxon>eudicotyledons</taxon>
        <taxon>Gunneridae</taxon>
        <taxon>Pentapetalae</taxon>
        <taxon>asterids</taxon>
        <taxon>lamiids</taxon>
        <taxon>Lamiales</taxon>
        <taxon>Pedaliaceae</taxon>
        <taxon>Sesamum</taxon>
    </lineage>
</organism>
<dbReference type="EMBL" id="JACGWJ010000008">
    <property type="protein sequence ID" value="KAL0404523.1"/>
    <property type="molecule type" value="Genomic_DNA"/>
</dbReference>
<accession>A0AAW2TK42</accession>
<proteinExistence type="predicted"/>
<feature type="compositionally biased region" description="Basic and acidic residues" evidence="1">
    <location>
        <begin position="1"/>
        <end position="10"/>
    </location>
</feature>
<sequence>MHTRSNEERNGGIGELEGISEHVPRELVQQPFGPRREEGNRRPEEQEGQECAQGNWRAGRAGTRSWQ</sequence>
<protein>
    <submittedName>
        <fullName evidence="2">Uncharacterized protein</fullName>
    </submittedName>
</protein>
<reference evidence="2" key="2">
    <citation type="journal article" date="2024" name="Plant">
        <title>Genomic evolution and insights into agronomic trait innovations of Sesamum species.</title>
        <authorList>
            <person name="Miao H."/>
            <person name="Wang L."/>
            <person name="Qu L."/>
            <person name="Liu H."/>
            <person name="Sun Y."/>
            <person name="Le M."/>
            <person name="Wang Q."/>
            <person name="Wei S."/>
            <person name="Zheng Y."/>
            <person name="Lin W."/>
            <person name="Duan Y."/>
            <person name="Cao H."/>
            <person name="Xiong S."/>
            <person name="Wang X."/>
            <person name="Wei L."/>
            <person name="Li C."/>
            <person name="Ma Q."/>
            <person name="Ju M."/>
            <person name="Zhao R."/>
            <person name="Li G."/>
            <person name="Mu C."/>
            <person name="Tian Q."/>
            <person name="Mei H."/>
            <person name="Zhang T."/>
            <person name="Gao T."/>
            <person name="Zhang H."/>
        </authorList>
    </citation>
    <scope>NUCLEOTIDE SEQUENCE</scope>
    <source>
        <strain evidence="2">G02</strain>
    </source>
</reference>
<gene>
    <name evidence="2" type="ORF">Sradi_2093100</name>
</gene>
<feature type="region of interest" description="Disordered" evidence="1">
    <location>
        <begin position="1"/>
        <end position="67"/>
    </location>
</feature>
<reference evidence="2" key="1">
    <citation type="submission" date="2020-06" db="EMBL/GenBank/DDBJ databases">
        <authorList>
            <person name="Li T."/>
            <person name="Hu X."/>
            <person name="Zhang T."/>
            <person name="Song X."/>
            <person name="Zhang H."/>
            <person name="Dai N."/>
            <person name="Sheng W."/>
            <person name="Hou X."/>
            <person name="Wei L."/>
        </authorList>
    </citation>
    <scope>NUCLEOTIDE SEQUENCE</scope>
    <source>
        <strain evidence="2">G02</strain>
        <tissue evidence="2">Leaf</tissue>
    </source>
</reference>
<feature type="compositionally biased region" description="Basic and acidic residues" evidence="1">
    <location>
        <begin position="34"/>
        <end position="45"/>
    </location>
</feature>